<dbReference type="Proteomes" id="UP000789759">
    <property type="component" value="Unassembled WGS sequence"/>
</dbReference>
<evidence type="ECO:0000313" key="3">
    <source>
        <dbReference type="Proteomes" id="UP000789759"/>
    </source>
</evidence>
<proteinExistence type="predicted"/>
<feature type="domain" description="F-box" evidence="1">
    <location>
        <begin position="1"/>
        <end position="46"/>
    </location>
</feature>
<comment type="caution">
    <text evidence="2">The sequence shown here is derived from an EMBL/GenBank/DDBJ whole genome shotgun (WGS) entry which is preliminary data.</text>
</comment>
<dbReference type="SMART" id="SM00256">
    <property type="entry name" value="FBOX"/>
    <property type="match status" value="1"/>
</dbReference>
<reference evidence="2" key="1">
    <citation type="submission" date="2021-06" db="EMBL/GenBank/DDBJ databases">
        <authorList>
            <person name="Kallberg Y."/>
            <person name="Tangrot J."/>
            <person name="Rosling A."/>
        </authorList>
    </citation>
    <scope>NUCLEOTIDE SEQUENCE</scope>
    <source>
        <strain evidence="2">FL966</strain>
    </source>
</reference>
<protein>
    <submittedName>
        <fullName evidence="2">13665_t:CDS:1</fullName>
    </submittedName>
</protein>
<dbReference type="SUPFAM" id="SSF81383">
    <property type="entry name" value="F-box domain"/>
    <property type="match status" value="1"/>
</dbReference>
<evidence type="ECO:0000259" key="1">
    <source>
        <dbReference type="PROSITE" id="PS50181"/>
    </source>
</evidence>
<evidence type="ECO:0000313" key="2">
    <source>
        <dbReference type="EMBL" id="CAG8735933.1"/>
    </source>
</evidence>
<dbReference type="OrthoDB" id="10257471at2759"/>
<dbReference type="Pfam" id="PF12937">
    <property type="entry name" value="F-box-like"/>
    <property type="match status" value="1"/>
</dbReference>
<accession>A0A9N9IIU9</accession>
<dbReference type="AlphaFoldDB" id="A0A9N9IIU9"/>
<organism evidence="2 3">
    <name type="scientific">Cetraspora pellucida</name>
    <dbReference type="NCBI Taxonomy" id="1433469"/>
    <lineage>
        <taxon>Eukaryota</taxon>
        <taxon>Fungi</taxon>
        <taxon>Fungi incertae sedis</taxon>
        <taxon>Mucoromycota</taxon>
        <taxon>Glomeromycotina</taxon>
        <taxon>Glomeromycetes</taxon>
        <taxon>Diversisporales</taxon>
        <taxon>Gigasporaceae</taxon>
        <taxon>Cetraspora</taxon>
    </lineage>
</organism>
<keyword evidence="3" id="KW-1185">Reference proteome</keyword>
<name>A0A9N9IIU9_9GLOM</name>
<dbReference type="InterPro" id="IPR036047">
    <property type="entry name" value="F-box-like_dom_sf"/>
</dbReference>
<dbReference type="PROSITE" id="PS50181">
    <property type="entry name" value="FBOX"/>
    <property type="match status" value="1"/>
</dbReference>
<dbReference type="InterPro" id="IPR001810">
    <property type="entry name" value="F-box_dom"/>
</dbReference>
<gene>
    <name evidence="2" type="ORF">CPELLU_LOCUS13795</name>
</gene>
<sequence>MGFTGLPPELSLSICSELDEENLNILSIVSHDFNKLASDNEIWKQFALERWKDKQGIKKICEENRRFWSNSGTWKRVYSIVEREAQRTLWDVNDLVENSWTCTHNDNHWGTNQLVTFHPNGTYTQHHQAFFDRSYSWSIAGDGSISLNQKSYKSSRSPDWNLIIENDLLTFTSSGNESFRRKLKEFDSELIIEFGQCGNNHLR</sequence>
<dbReference type="Gene3D" id="1.20.1280.50">
    <property type="match status" value="1"/>
</dbReference>
<dbReference type="EMBL" id="CAJVQA010015220">
    <property type="protein sequence ID" value="CAG8735933.1"/>
    <property type="molecule type" value="Genomic_DNA"/>
</dbReference>